<evidence type="ECO:0000313" key="3">
    <source>
        <dbReference type="Proteomes" id="UP001140091"/>
    </source>
</evidence>
<accession>A0A9W8IXD2</accession>
<name>A0A9W8IXD2_9AGAR</name>
<sequence>MNSPALGFSRLLSTNDPLSSNEKQHARLQVAILNKRLDDLRMLCRQIESEVEEYHLLLSPWRSIPVEIIGAIFKFVIPPVMAVTAKDLGNLRLVCKKWRNVADLTHQLWSGLRIDVRDQQLSHEKLSSWLNKAGDLRRTLAVRGDSHRANEPCRLAHPALYRTLVQGPTIDTLKISCVYIACFNQFTQEIQSHAAQEEITSRWHSISSLTLSIRFLLSPKRTSAIFPSSLTSLAVTVEDLIQQSSKDGIILGFIFPAVLEQLIDFSFKCHKRDILSLILPGVRHCVNAEALTIIGQHEGPFLRQGYDGERIHLPKLKTLQLGGRCSSLVPLALKTIQAPNLVHLDVDLKFSTAFLTLRELCFPSYCKIGTRIVLPSTIPPANLACRASLKQLRIRSAVVPYPDVVLRIVTNLPSLVHLTLDDIVVDGNLDLDNVSMEDREDHVLPPLSRWMALYRGLGVARA</sequence>
<dbReference type="AlphaFoldDB" id="A0A9W8IXD2"/>
<feature type="domain" description="F-box" evidence="1">
    <location>
        <begin position="61"/>
        <end position="112"/>
    </location>
</feature>
<dbReference type="InterPro" id="IPR036047">
    <property type="entry name" value="F-box-like_dom_sf"/>
</dbReference>
<dbReference type="OrthoDB" id="2829411at2759"/>
<gene>
    <name evidence="2" type="ORF">H1R20_g12719</name>
</gene>
<feature type="non-terminal residue" evidence="2">
    <location>
        <position position="462"/>
    </location>
</feature>
<dbReference type="SUPFAM" id="SSF81383">
    <property type="entry name" value="F-box domain"/>
    <property type="match status" value="1"/>
</dbReference>
<keyword evidence="3" id="KW-1185">Reference proteome</keyword>
<comment type="caution">
    <text evidence="2">The sequence shown here is derived from an EMBL/GenBank/DDBJ whole genome shotgun (WGS) entry which is preliminary data.</text>
</comment>
<reference evidence="2" key="1">
    <citation type="submission" date="2022-06" db="EMBL/GenBank/DDBJ databases">
        <title>Genome Sequence of Candolleomyces eurysporus.</title>
        <authorList>
            <person name="Buettner E."/>
        </authorList>
    </citation>
    <scope>NUCLEOTIDE SEQUENCE</scope>
    <source>
        <strain evidence="2">VTCC 930004</strain>
    </source>
</reference>
<dbReference type="Pfam" id="PF12937">
    <property type="entry name" value="F-box-like"/>
    <property type="match status" value="1"/>
</dbReference>
<dbReference type="EMBL" id="JANBPK010001225">
    <property type="protein sequence ID" value="KAJ2924390.1"/>
    <property type="molecule type" value="Genomic_DNA"/>
</dbReference>
<dbReference type="Proteomes" id="UP001140091">
    <property type="component" value="Unassembled WGS sequence"/>
</dbReference>
<dbReference type="CDD" id="cd09917">
    <property type="entry name" value="F-box_SF"/>
    <property type="match status" value="1"/>
</dbReference>
<proteinExistence type="predicted"/>
<organism evidence="2 3">
    <name type="scientific">Candolleomyces eurysporus</name>
    <dbReference type="NCBI Taxonomy" id="2828524"/>
    <lineage>
        <taxon>Eukaryota</taxon>
        <taxon>Fungi</taxon>
        <taxon>Dikarya</taxon>
        <taxon>Basidiomycota</taxon>
        <taxon>Agaricomycotina</taxon>
        <taxon>Agaricomycetes</taxon>
        <taxon>Agaricomycetidae</taxon>
        <taxon>Agaricales</taxon>
        <taxon>Agaricineae</taxon>
        <taxon>Psathyrellaceae</taxon>
        <taxon>Candolleomyces</taxon>
    </lineage>
</organism>
<evidence type="ECO:0000313" key="2">
    <source>
        <dbReference type="EMBL" id="KAJ2924390.1"/>
    </source>
</evidence>
<protein>
    <recommendedName>
        <fullName evidence="1">F-box domain-containing protein</fullName>
    </recommendedName>
</protein>
<dbReference type="InterPro" id="IPR001810">
    <property type="entry name" value="F-box_dom"/>
</dbReference>
<dbReference type="Gene3D" id="1.20.1280.50">
    <property type="match status" value="1"/>
</dbReference>
<evidence type="ECO:0000259" key="1">
    <source>
        <dbReference type="Pfam" id="PF12937"/>
    </source>
</evidence>